<organism evidence="1">
    <name type="scientific">Glyptapanteles flavicoxis</name>
    <dbReference type="NCBI Taxonomy" id="463051"/>
    <lineage>
        <taxon>Eukaryota</taxon>
        <taxon>Metazoa</taxon>
        <taxon>Ecdysozoa</taxon>
        <taxon>Arthropoda</taxon>
        <taxon>Hexapoda</taxon>
        <taxon>Insecta</taxon>
        <taxon>Pterygota</taxon>
        <taxon>Neoptera</taxon>
        <taxon>Endopterygota</taxon>
        <taxon>Hymenoptera</taxon>
        <taxon>Apocrita</taxon>
        <taxon>Ichneumonoidea</taxon>
        <taxon>Braconidae</taxon>
        <taxon>Microgastrinae</taxon>
        <taxon>Glyptapanteles</taxon>
    </lineage>
</organism>
<sequence length="99" mass="11252">MSPSLKEAFCAKKTQHIIPSEWLSYPMAALDCIIYSGIKEHYNHYKTVKGASITIGEVSATAKRYKECVWMCKESDMSKIPSAPQYSLAWIDNYACKHK</sequence>
<proteinExistence type="predicted"/>
<gene>
    <name evidence="1" type="ORF">GFP_L2_0040</name>
</gene>
<evidence type="ECO:0000313" key="1">
    <source>
        <dbReference type="EMBL" id="ACE75230.1"/>
    </source>
</evidence>
<accession>B7S8K5</accession>
<dbReference type="EMBL" id="EF710648">
    <property type="protein sequence ID" value="ACE75230.1"/>
    <property type="molecule type" value="Genomic_DNA"/>
</dbReference>
<dbReference type="AlphaFoldDB" id="B7S8K5"/>
<name>B7S8K5_9HYME</name>
<reference evidence="1" key="1">
    <citation type="submission" date="2007-06" db="EMBL/GenBank/DDBJ databases">
        <title>Bracovirus Evolution: Comparative Genomics of Multiple Viral and Proviral Genomes.</title>
        <authorList>
            <person name="Desjardins C.A."/>
            <person name="Gundersen-Rindal D.E."/>
            <person name="Hostetler J.B."/>
            <person name="Tallon L.J."/>
            <person name="Utterback T.R."/>
            <person name="Fuester R.W."/>
            <person name="Schatz M.C."/>
            <person name="Pedroni M.J."/>
            <person name="Fadrosh D.W."/>
            <person name="Haas B.J."/>
            <person name="Toms B.S."/>
            <person name="Chen D."/>
            <person name="Nene V."/>
        </authorList>
    </citation>
    <scope>NUCLEOTIDE SEQUENCE</scope>
</reference>
<protein>
    <submittedName>
        <fullName evidence="1">Uncharacterized protein</fullName>
    </submittedName>
</protein>